<organism evidence="2 3">
    <name type="scientific">Candidatus Roizmanbacteria bacterium CG10_big_fil_rev_8_21_14_0_10_45_7</name>
    <dbReference type="NCBI Taxonomy" id="1974854"/>
    <lineage>
        <taxon>Bacteria</taxon>
        <taxon>Candidatus Roizmaniibacteriota</taxon>
    </lineage>
</organism>
<comment type="caution">
    <text evidence="2">The sequence shown here is derived from an EMBL/GenBank/DDBJ whole genome shotgun (WGS) entry which is preliminary data.</text>
</comment>
<dbReference type="AlphaFoldDB" id="A0A2M8KVQ4"/>
<feature type="transmembrane region" description="Helical" evidence="1">
    <location>
        <begin position="46"/>
        <end position="63"/>
    </location>
</feature>
<protein>
    <submittedName>
        <fullName evidence="2">Uncharacterized protein</fullName>
    </submittedName>
</protein>
<dbReference type="EMBL" id="PFEE01000002">
    <property type="protein sequence ID" value="PJE64015.1"/>
    <property type="molecule type" value="Genomic_DNA"/>
</dbReference>
<keyword evidence="1" id="KW-0812">Transmembrane</keyword>
<sequence>MQPLRLYRQFKKRHKIIHILIMATAVVMFWRGVWGILDTYLLPDNTLLSYAVSVLAAFTILYLDDFQLNELE</sequence>
<gene>
    <name evidence="2" type="ORF">COU89_00065</name>
</gene>
<evidence type="ECO:0000313" key="2">
    <source>
        <dbReference type="EMBL" id="PJE64015.1"/>
    </source>
</evidence>
<keyword evidence="1" id="KW-1133">Transmembrane helix</keyword>
<accession>A0A2M8KVQ4</accession>
<reference evidence="3" key="1">
    <citation type="submission" date="2017-09" db="EMBL/GenBank/DDBJ databases">
        <title>Depth-based differentiation of microbial function through sediment-hosted aquifers and enrichment of novel symbionts in the deep terrestrial subsurface.</title>
        <authorList>
            <person name="Probst A.J."/>
            <person name="Ladd B."/>
            <person name="Jarett J.K."/>
            <person name="Geller-Mcgrath D.E."/>
            <person name="Sieber C.M.K."/>
            <person name="Emerson J.B."/>
            <person name="Anantharaman K."/>
            <person name="Thomas B.C."/>
            <person name="Malmstrom R."/>
            <person name="Stieglmeier M."/>
            <person name="Klingl A."/>
            <person name="Woyke T."/>
            <person name="Ryan C.M."/>
            <person name="Banfield J.F."/>
        </authorList>
    </citation>
    <scope>NUCLEOTIDE SEQUENCE [LARGE SCALE GENOMIC DNA]</scope>
</reference>
<proteinExistence type="predicted"/>
<dbReference type="Proteomes" id="UP000231569">
    <property type="component" value="Unassembled WGS sequence"/>
</dbReference>
<dbReference type="Pfam" id="PF15993">
    <property type="entry name" value="Fuseless"/>
    <property type="match status" value="1"/>
</dbReference>
<dbReference type="InterPro" id="IPR032751">
    <property type="entry name" value="Fuseless"/>
</dbReference>
<name>A0A2M8KVQ4_9BACT</name>
<evidence type="ECO:0000256" key="1">
    <source>
        <dbReference type="SAM" id="Phobius"/>
    </source>
</evidence>
<evidence type="ECO:0000313" key="3">
    <source>
        <dbReference type="Proteomes" id="UP000231569"/>
    </source>
</evidence>
<keyword evidence="1" id="KW-0472">Membrane</keyword>
<feature type="transmembrane region" description="Helical" evidence="1">
    <location>
        <begin position="16"/>
        <end position="34"/>
    </location>
</feature>